<dbReference type="Gene3D" id="3.30.920.50">
    <property type="entry name" value="Beta-1,3-glucanase, C-terminal domain"/>
    <property type="match status" value="1"/>
</dbReference>
<reference evidence="9 10" key="1">
    <citation type="submission" date="2022-04" db="EMBL/GenBank/DDBJ databases">
        <title>Streptomyces sp. nov. LCR6-01 isolated from Lichen of Dirinaria sp.</title>
        <authorList>
            <person name="Kanchanasin P."/>
            <person name="Tanasupawat S."/>
            <person name="Phongsopitanun W."/>
        </authorList>
    </citation>
    <scope>NUCLEOTIDE SEQUENCE [LARGE SCALE GENOMIC DNA]</scope>
    <source>
        <strain evidence="9 10">LCR6-01</strain>
    </source>
</reference>
<dbReference type="InterPro" id="IPR037398">
    <property type="entry name" value="Glyco_hydro_64_fam"/>
</dbReference>
<feature type="domain" description="Fibronectin type-III" evidence="6">
    <location>
        <begin position="456"/>
        <end position="538"/>
    </location>
</feature>
<keyword evidence="2" id="KW-0326">Glycosidase</keyword>
<dbReference type="SUPFAM" id="SSF49265">
    <property type="entry name" value="Fibronectin type III"/>
    <property type="match status" value="1"/>
</dbReference>
<dbReference type="InterPro" id="IPR013783">
    <property type="entry name" value="Ig-like_fold"/>
</dbReference>
<proteinExistence type="predicted"/>
<dbReference type="InterPro" id="IPR006584">
    <property type="entry name" value="Cellulose-bd_IV"/>
</dbReference>
<gene>
    <name evidence="9" type="ORF">M1O15_16045</name>
</gene>
<keyword evidence="2" id="KW-0378">Hydrolase</keyword>
<evidence type="ECO:0000256" key="1">
    <source>
        <dbReference type="ARBA" id="ARBA00022729"/>
    </source>
</evidence>
<accession>A0ABT0IC26</accession>
<evidence type="ECO:0000259" key="7">
    <source>
        <dbReference type="PROSITE" id="PS51175"/>
    </source>
</evidence>
<evidence type="ECO:0000256" key="4">
    <source>
        <dbReference type="SAM" id="MobiDB-lite"/>
    </source>
</evidence>
<sequence length="684" mass="72097">MSRRAAKPLWARRRFVAASAAGGAAVLAGVGTRVFAGQDEASGPRVTLVNESGRGAAFAYVAANLMKGEVFEGHAFLDPATGRLVPVPNPSADGQDLSSFLRRFRIPFGQALTLRERLISGRVWFALDSELPFSANRHPGRAAGLLVQPAPGTPSDPTYEMLWDYCEFTYDQRGITANISMVDAVGLPLALKLEPASGPVQQVGGVGPGGTARLARELAKAGGDWAACPVHDKHGRLVRVTSPAKLDGLGTRVFRGHYADYVDQVWDRYREGRPGLRIALGEVWPGKTVTGNTSGDRLVFRGVSDGSPASFPRPGTHLDPQLTGAAARRTAEADIFGCDGSLHAINATQQGRIAAVLGAAFARSTLLEDGTHPDIPERTFYRDQPVHHYSRLVHEIAQGGRGYAFAFDDVSPAGGKDLSGTVFHYREPDRWHLTVTLHSPGTAAAPGKPAPAALAAPTGVRVLSRTGTTAEVSWEGAAGASGYEVSLDGQQAASVTATTATLSSLRPGRDHRLTVRSRADDGRLSPPSAPVTIPAQPATGGGTGQAATGIIAAAAYTRQSGTRVERSPDTSPGSTGRQVTSVSAGDWLHFARVHFGTAPARVVRCRLASGAAPGISGGIEFRLGGRTGTKIAEIDLSSTGGWGAFTTVPMNLSRPVTGAHELYLTFIGSRADFVNLNWFRFDQR</sequence>
<name>A0ABT0IC26_9ACTN</name>
<feature type="signal peptide" evidence="5">
    <location>
        <begin position="1"/>
        <end position="20"/>
    </location>
</feature>
<keyword evidence="10" id="KW-1185">Reference proteome</keyword>
<dbReference type="SMART" id="SM00060">
    <property type="entry name" value="FN3"/>
    <property type="match status" value="1"/>
</dbReference>
<feature type="region of interest" description="Disordered" evidence="4">
    <location>
        <begin position="498"/>
        <end position="545"/>
    </location>
</feature>
<dbReference type="PANTHER" id="PTHR38165">
    <property type="match status" value="1"/>
</dbReference>
<evidence type="ECO:0000256" key="3">
    <source>
        <dbReference type="ARBA" id="ARBA00023326"/>
    </source>
</evidence>
<feature type="compositionally biased region" description="Polar residues" evidence="4">
    <location>
        <begin position="569"/>
        <end position="580"/>
    </location>
</feature>
<dbReference type="InterPro" id="IPR042517">
    <property type="entry name" value="Glyco_hydro_64_N_2"/>
</dbReference>
<dbReference type="InterPro" id="IPR006311">
    <property type="entry name" value="TAT_signal"/>
</dbReference>
<feature type="compositionally biased region" description="Basic and acidic residues" evidence="4">
    <location>
        <begin position="507"/>
        <end position="523"/>
    </location>
</feature>
<dbReference type="Gene3D" id="2.60.40.10">
    <property type="entry name" value="Immunoglobulins"/>
    <property type="match status" value="1"/>
</dbReference>
<dbReference type="Pfam" id="PF16483">
    <property type="entry name" value="Glyco_hydro_64"/>
    <property type="match status" value="1"/>
</dbReference>
<evidence type="ECO:0000313" key="9">
    <source>
        <dbReference type="EMBL" id="MCK8678877.1"/>
    </source>
</evidence>
<organism evidence="9 10">
    <name type="scientific">Streptomyces lichenis</name>
    <dbReference type="NCBI Taxonomy" id="2306967"/>
    <lineage>
        <taxon>Bacteria</taxon>
        <taxon>Bacillati</taxon>
        <taxon>Actinomycetota</taxon>
        <taxon>Actinomycetes</taxon>
        <taxon>Kitasatosporales</taxon>
        <taxon>Streptomycetaceae</taxon>
        <taxon>Streptomyces</taxon>
    </lineage>
</organism>
<dbReference type="SMART" id="SM00606">
    <property type="entry name" value="CBD_IV"/>
    <property type="match status" value="1"/>
</dbReference>
<dbReference type="Pfam" id="PF03422">
    <property type="entry name" value="CBM_6"/>
    <property type="match status" value="1"/>
</dbReference>
<dbReference type="CDD" id="cd04084">
    <property type="entry name" value="CBM6_xylanase-like"/>
    <property type="match status" value="1"/>
</dbReference>
<dbReference type="InterPro" id="IPR003961">
    <property type="entry name" value="FN3_dom"/>
</dbReference>
<dbReference type="PANTHER" id="PTHR38165:SF1">
    <property type="entry name" value="GLUCANASE B"/>
    <property type="match status" value="1"/>
</dbReference>
<feature type="domain" description="GH64" evidence="8">
    <location>
        <begin position="41"/>
        <end position="431"/>
    </location>
</feature>
<dbReference type="EMBL" id="JALPTH010000014">
    <property type="protein sequence ID" value="MCK8678877.1"/>
    <property type="molecule type" value="Genomic_DNA"/>
</dbReference>
<dbReference type="Pfam" id="PF00041">
    <property type="entry name" value="fn3"/>
    <property type="match status" value="1"/>
</dbReference>
<dbReference type="Proteomes" id="UP001522868">
    <property type="component" value="Unassembled WGS sequence"/>
</dbReference>
<dbReference type="InterPro" id="IPR008979">
    <property type="entry name" value="Galactose-bd-like_sf"/>
</dbReference>
<feature type="domain" description="CBM6" evidence="7">
    <location>
        <begin position="549"/>
        <end position="682"/>
    </location>
</feature>
<dbReference type="SUPFAM" id="SSF49785">
    <property type="entry name" value="Galactose-binding domain-like"/>
    <property type="match status" value="1"/>
</dbReference>
<dbReference type="Gene3D" id="2.60.120.260">
    <property type="entry name" value="Galactose-binding domain-like"/>
    <property type="match status" value="1"/>
</dbReference>
<dbReference type="PROSITE" id="PS50853">
    <property type="entry name" value="FN3"/>
    <property type="match status" value="1"/>
</dbReference>
<dbReference type="InterPro" id="IPR032477">
    <property type="entry name" value="Glyco_hydro_64"/>
</dbReference>
<feature type="region of interest" description="Disordered" evidence="4">
    <location>
        <begin position="558"/>
        <end position="580"/>
    </location>
</feature>
<evidence type="ECO:0000313" key="10">
    <source>
        <dbReference type="Proteomes" id="UP001522868"/>
    </source>
</evidence>
<dbReference type="InterPro" id="IPR036116">
    <property type="entry name" value="FN3_sf"/>
</dbReference>
<evidence type="ECO:0000256" key="2">
    <source>
        <dbReference type="ARBA" id="ARBA00023295"/>
    </source>
</evidence>
<dbReference type="Gene3D" id="2.60.110.10">
    <property type="entry name" value="Thaumatin"/>
    <property type="match status" value="1"/>
</dbReference>
<dbReference type="PROSITE" id="PS52006">
    <property type="entry name" value="GH64"/>
    <property type="match status" value="1"/>
</dbReference>
<protein>
    <submittedName>
        <fullName evidence="9">Beta-1,3-glucanase family protein</fullName>
    </submittedName>
</protein>
<evidence type="ECO:0000259" key="6">
    <source>
        <dbReference type="PROSITE" id="PS50853"/>
    </source>
</evidence>
<dbReference type="RefSeq" id="WP_248634524.1">
    <property type="nucleotide sequence ID" value="NZ_JALPTH010000014.1"/>
</dbReference>
<keyword evidence="1 5" id="KW-0732">Signal</keyword>
<dbReference type="PROSITE" id="PS51175">
    <property type="entry name" value="CBM6"/>
    <property type="match status" value="1"/>
</dbReference>
<comment type="caution">
    <text evidence="9">The sequence shown here is derived from an EMBL/GenBank/DDBJ whole genome shotgun (WGS) entry which is preliminary data.</text>
</comment>
<dbReference type="InterPro" id="IPR005084">
    <property type="entry name" value="CBM6"/>
</dbReference>
<dbReference type="InterPro" id="IPR037176">
    <property type="entry name" value="Osmotin/thaumatin-like_sf"/>
</dbReference>
<keyword evidence="3" id="KW-0119">Carbohydrate metabolism</keyword>
<feature type="chain" id="PRO_5047135412" evidence="5">
    <location>
        <begin position="21"/>
        <end position="684"/>
    </location>
</feature>
<evidence type="ECO:0000256" key="5">
    <source>
        <dbReference type="SAM" id="SignalP"/>
    </source>
</evidence>
<evidence type="ECO:0000259" key="8">
    <source>
        <dbReference type="PROSITE" id="PS52006"/>
    </source>
</evidence>
<dbReference type="CDD" id="cd00063">
    <property type="entry name" value="FN3"/>
    <property type="match status" value="1"/>
</dbReference>
<dbReference type="PROSITE" id="PS51318">
    <property type="entry name" value="TAT"/>
    <property type="match status" value="1"/>
</dbReference>
<keyword evidence="3" id="KW-0624">Polysaccharide degradation</keyword>